<feature type="domain" description="Baseplate protein J-like barrel" evidence="1">
    <location>
        <begin position="91"/>
        <end position="164"/>
    </location>
</feature>
<evidence type="ECO:0000259" key="2">
    <source>
        <dbReference type="Pfam" id="PF26078"/>
    </source>
</evidence>
<keyword evidence="4" id="KW-1185">Reference proteome</keyword>
<accession>A0A2W7IIZ8</accession>
<dbReference type="Pfam" id="PF26078">
    <property type="entry name" value="Baseplate_J_M"/>
    <property type="match status" value="1"/>
</dbReference>
<evidence type="ECO:0000313" key="4">
    <source>
        <dbReference type="Proteomes" id="UP000249688"/>
    </source>
</evidence>
<dbReference type="EMBL" id="QKYU01000008">
    <property type="protein sequence ID" value="PZW46845.1"/>
    <property type="molecule type" value="Genomic_DNA"/>
</dbReference>
<evidence type="ECO:0000259" key="1">
    <source>
        <dbReference type="Pfam" id="PF04865"/>
    </source>
</evidence>
<organism evidence="3 4">
    <name type="scientific">Humitalea rosea</name>
    <dbReference type="NCBI Taxonomy" id="990373"/>
    <lineage>
        <taxon>Bacteria</taxon>
        <taxon>Pseudomonadati</taxon>
        <taxon>Pseudomonadota</taxon>
        <taxon>Alphaproteobacteria</taxon>
        <taxon>Acetobacterales</taxon>
        <taxon>Roseomonadaceae</taxon>
        <taxon>Humitalea</taxon>
    </lineage>
</organism>
<name>A0A2W7IIZ8_9PROT</name>
<dbReference type="InterPro" id="IPR006949">
    <property type="entry name" value="Barrel_Baseplate_J-like"/>
</dbReference>
<comment type="caution">
    <text evidence="3">The sequence shown here is derived from an EMBL/GenBank/DDBJ whole genome shotgun (WGS) entry which is preliminary data.</text>
</comment>
<gene>
    <name evidence="3" type="ORF">C8P66_108124</name>
</gene>
<proteinExistence type="predicted"/>
<dbReference type="AlphaFoldDB" id="A0A2W7IIZ8"/>
<dbReference type="Proteomes" id="UP000249688">
    <property type="component" value="Unassembled WGS sequence"/>
</dbReference>
<dbReference type="RefSeq" id="WP_211314084.1">
    <property type="nucleotide sequence ID" value="NZ_QKYU01000008.1"/>
</dbReference>
<dbReference type="Pfam" id="PF04865">
    <property type="entry name" value="Baseplate_J"/>
    <property type="match status" value="1"/>
</dbReference>
<feature type="domain" description="Baseplate J-like central" evidence="2">
    <location>
        <begin position="192"/>
        <end position="262"/>
    </location>
</feature>
<dbReference type="PANTHER" id="PTHR37829">
    <property type="entry name" value="PHAGE-LIKE ELEMENT PBSX PROTEIN XKDT"/>
    <property type="match status" value="1"/>
</dbReference>
<protein>
    <submittedName>
        <fullName evidence="3">Putative phage protein gp47/JayE</fullName>
    </submittedName>
</protein>
<dbReference type="InterPro" id="IPR052399">
    <property type="entry name" value="Phage_Baseplate_Assmbl_Protein"/>
</dbReference>
<dbReference type="InterPro" id="IPR058531">
    <property type="entry name" value="Baseplate_J_M"/>
</dbReference>
<sequence length="302" mass="30222">MPWLRPTPAEIRDRMAAEVAVALPGADARLRRSPETAIVRGVAIASHELHGHIAWATKQILDDTAEAEELVRRAAIMGITRKPAVTASGPVTLTGTAGAVLPAGTEFRRSDDARFVADADATIAGGGTATVTVTARVAGAAGNTAAGAALALIAPVPSILPSATTDGLGAGADAEGDEDLRARLMARRQAPPAGGAAADYRAWALAVPGVGSAWCVPLWAGAGTVGVGILAAGGALAGTPLINAVAAAIALLRPVTANVTVFTPTATTIPIILGISPDTTAVRTASPTAARRRRAGPGRRCC</sequence>
<dbReference type="PANTHER" id="PTHR37829:SF3">
    <property type="entry name" value="PROTEIN JAYE-RELATED"/>
    <property type="match status" value="1"/>
</dbReference>
<evidence type="ECO:0000313" key="3">
    <source>
        <dbReference type="EMBL" id="PZW46845.1"/>
    </source>
</evidence>
<reference evidence="3 4" key="1">
    <citation type="submission" date="2018-06" db="EMBL/GenBank/DDBJ databases">
        <title>Genomic Encyclopedia of Archaeal and Bacterial Type Strains, Phase II (KMG-II): from individual species to whole genera.</title>
        <authorList>
            <person name="Goeker M."/>
        </authorList>
    </citation>
    <scope>NUCLEOTIDE SEQUENCE [LARGE SCALE GENOMIC DNA]</scope>
    <source>
        <strain evidence="3 4">DSM 24525</strain>
    </source>
</reference>